<dbReference type="EMBL" id="BJTZ01000025">
    <property type="protein sequence ID" value="GEK15158.1"/>
    <property type="molecule type" value="Genomic_DNA"/>
</dbReference>
<dbReference type="Pfam" id="PF00392">
    <property type="entry name" value="GntR"/>
    <property type="match status" value="1"/>
</dbReference>
<evidence type="ECO:0000256" key="3">
    <source>
        <dbReference type="ARBA" id="ARBA00023163"/>
    </source>
</evidence>
<dbReference type="PROSITE" id="PS50949">
    <property type="entry name" value="HTH_GNTR"/>
    <property type="match status" value="1"/>
</dbReference>
<comment type="caution">
    <text evidence="5">The sequence shown here is derived from an EMBL/GenBank/DDBJ whole genome shotgun (WGS) entry which is preliminary data.</text>
</comment>
<dbReference type="SMART" id="SM00866">
    <property type="entry name" value="UTRA"/>
    <property type="match status" value="1"/>
</dbReference>
<evidence type="ECO:0000313" key="6">
    <source>
        <dbReference type="Proteomes" id="UP000321787"/>
    </source>
</evidence>
<dbReference type="PANTHER" id="PTHR44846">
    <property type="entry name" value="MANNOSYL-D-GLYCERATE TRANSPORT/METABOLISM SYSTEM REPRESSOR MNGR-RELATED"/>
    <property type="match status" value="1"/>
</dbReference>
<dbReference type="SUPFAM" id="SSF64288">
    <property type="entry name" value="Chorismate lyase-like"/>
    <property type="match status" value="1"/>
</dbReference>
<protein>
    <submittedName>
        <fullName evidence="5">GntR family transcriptional regulator</fullName>
    </submittedName>
</protein>
<dbReference type="AlphaFoldDB" id="A0A510UKJ1"/>
<dbReference type="GO" id="GO:0003700">
    <property type="term" value="F:DNA-binding transcription factor activity"/>
    <property type="evidence" value="ECO:0007669"/>
    <property type="project" value="InterPro"/>
</dbReference>
<dbReference type="PRINTS" id="PR00035">
    <property type="entry name" value="HTHGNTR"/>
</dbReference>
<proteinExistence type="predicted"/>
<feature type="domain" description="HTH gntR-type" evidence="4">
    <location>
        <begin position="1"/>
        <end position="68"/>
    </location>
</feature>
<reference evidence="5 6" key="1">
    <citation type="submission" date="2019-07" db="EMBL/GenBank/DDBJ databases">
        <title>Whole genome shotgun sequence of Aliivibrio fischeri NBRC 101058.</title>
        <authorList>
            <person name="Hosoyama A."/>
            <person name="Uohara A."/>
            <person name="Ohji S."/>
            <person name="Ichikawa N."/>
        </authorList>
    </citation>
    <scope>NUCLEOTIDE SEQUENCE [LARGE SCALE GENOMIC DNA]</scope>
    <source>
        <strain evidence="5 6">NBRC 101058</strain>
    </source>
</reference>
<name>A0A510UKJ1_ALIFS</name>
<dbReference type="InterPro" id="IPR036388">
    <property type="entry name" value="WH-like_DNA-bd_sf"/>
</dbReference>
<dbReference type="InterPro" id="IPR028978">
    <property type="entry name" value="Chorismate_lyase_/UTRA_dom_sf"/>
</dbReference>
<accession>A0A510UKJ1</accession>
<dbReference type="InterPro" id="IPR000524">
    <property type="entry name" value="Tscrpt_reg_HTH_GntR"/>
</dbReference>
<dbReference type="Pfam" id="PF07702">
    <property type="entry name" value="UTRA"/>
    <property type="match status" value="1"/>
</dbReference>
<gene>
    <name evidence="5" type="ORF">AFI02nite_31940</name>
</gene>
<dbReference type="PANTHER" id="PTHR44846:SF7">
    <property type="entry name" value="TRANSCRIPTIONAL REGULATOR OF 2-AMINOETHYLPHOSPHONATE DEGRADATION OPERONS-RELATED"/>
    <property type="match status" value="1"/>
</dbReference>
<dbReference type="Gene3D" id="1.10.10.10">
    <property type="entry name" value="Winged helix-like DNA-binding domain superfamily/Winged helix DNA-binding domain"/>
    <property type="match status" value="1"/>
</dbReference>
<keyword evidence="3" id="KW-0804">Transcription</keyword>
<dbReference type="GO" id="GO:0045892">
    <property type="term" value="P:negative regulation of DNA-templated transcription"/>
    <property type="evidence" value="ECO:0007669"/>
    <property type="project" value="TreeGrafter"/>
</dbReference>
<evidence type="ECO:0000313" key="5">
    <source>
        <dbReference type="EMBL" id="GEK15158.1"/>
    </source>
</evidence>
<dbReference type="Gene3D" id="3.40.1410.10">
    <property type="entry name" value="Chorismate lyase-like"/>
    <property type="match status" value="1"/>
</dbReference>
<dbReference type="SUPFAM" id="SSF46785">
    <property type="entry name" value="Winged helix' DNA-binding domain"/>
    <property type="match status" value="1"/>
</dbReference>
<sequence length="231" mass="26272">MQYLTIKDAIEEQIDTGMFEAGQKLPSERTLAETFSTTRITLREALNHLALSGKIYKEERRGWFVSTAKLMFNPMQCIDIAEVCKEQKRNCRIEALSSHRLLATKEMLTVLKLSPFSYVKQQVSLIHIDGRRVAVQYRYIPEEMTTLLSHDEQTDVLTQLLNSFEYDSEKHEIEVGIIPASQLESDALNLSSGSMLLSINQVACNKSQTPFLLQTIRCCHDAINLKISQTA</sequence>
<dbReference type="CDD" id="cd07377">
    <property type="entry name" value="WHTH_GntR"/>
    <property type="match status" value="1"/>
</dbReference>
<keyword evidence="2" id="KW-0238">DNA-binding</keyword>
<dbReference type="Proteomes" id="UP000321787">
    <property type="component" value="Unassembled WGS sequence"/>
</dbReference>
<organism evidence="5 6">
    <name type="scientific">Aliivibrio fischeri</name>
    <name type="common">Vibrio fischeri</name>
    <dbReference type="NCBI Taxonomy" id="668"/>
    <lineage>
        <taxon>Bacteria</taxon>
        <taxon>Pseudomonadati</taxon>
        <taxon>Pseudomonadota</taxon>
        <taxon>Gammaproteobacteria</taxon>
        <taxon>Vibrionales</taxon>
        <taxon>Vibrionaceae</taxon>
        <taxon>Aliivibrio</taxon>
    </lineage>
</organism>
<dbReference type="InterPro" id="IPR036390">
    <property type="entry name" value="WH_DNA-bd_sf"/>
</dbReference>
<dbReference type="GO" id="GO:0003677">
    <property type="term" value="F:DNA binding"/>
    <property type="evidence" value="ECO:0007669"/>
    <property type="project" value="UniProtKB-KW"/>
</dbReference>
<dbReference type="InterPro" id="IPR011663">
    <property type="entry name" value="UTRA"/>
</dbReference>
<evidence type="ECO:0000256" key="1">
    <source>
        <dbReference type="ARBA" id="ARBA00023015"/>
    </source>
</evidence>
<keyword evidence="1" id="KW-0805">Transcription regulation</keyword>
<dbReference type="RefSeq" id="WP_146865621.1">
    <property type="nucleotide sequence ID" value="NZ_BJTZ01000025.1"/>
</dbReference>
<evidence type="ECO:0000259" key="4">
    <source>
        <dbReference type="PROSITE" id="PS50949"/>
    </source>
</evidence>
<evidence type="ECO:0000256" key="2">
    <source>
        <dbReference type="ARBA" id="ARBA00023125"/>
    </source>
</evidence>
<dbReference type="InterPro" id="IPR050679">
    <property type="entry name" value="Bact_HTH_transcr_reg"/>
</dbReference>
<dbReference type="SMART" id="SM00345">
    <property type="entry name" value="HTH_GNTR"/>
    <property type="match status" value="1"/>
</dbReference>